<dbReference type="EMBL" id="JBHTMU010000026">
    <property type="protein sequence ID" value="MFD1343513.1"/>
    <property type="molecule type" value="Genomic_DNA"/>
</dbReference>
<dbReference type="RefSeq" id="WP_386804538.1">
    <property type="nucleotide sequence ID" value="NZ_JBHTMU010000026.1"/>
</dbReference>
<dbReference type="SMART" id="SM00347">
    <property type="entry name" value="HTH_MARR"/>
    <property type="match status" value="1"/>
</dbReference>
<dbReference type="PANTHER" id="PTHR33164:SF89">
    <property type="entry name" value="MARR FAMILY REGULATORY PROTEIN"/>
    <property type="match status" value="1"/>
</dbReference>
<dbReference type="InterPro" id="IPR036388">
    <property type="entry name" value="WH-like_DNA-bd_sf"/>
</dbReference>
<dbReference type="SUPFAM" id="SSF46785">
    <property type="entry name" value="Winged helix' DNA-binding domain"/>
    <property type="match status" value="1"/>
</dbReference>
<dbReference type="InterPro" id="IPR039422">
    <property type="entry name" value="MarR/SlyA-like"/>
</dbReference>
<gene>
    <name evidence="2" type="ORF">ACFQ4E_13875</name>
</gene>
<dbReference type="InterPro" id="IPR036390">
    <property type="entry name" value="WH_DNA-bd_sf"/>
</dbReference>
<dbReference type="PRINTS" id="PR00598">
    <property type="entry name" value="HTHMARR"/>
</dbReference>
<dbReference type="PANTHER" id="PTHR33164">
    <property type="entry name" value="TRANSCRIPTIONAL REGULATOR, MARR FAMILY"/>
    <property type="match status" value="1"/>
</dbReference>
<name>A0ABW3ZKJ6_9RHOB</name>
<dbReference type="Gene3D" id="1.10.10.10">
    <property type="entry name" value="Winged helix-like DNA-binding domain superfamily/Winged helix DNA-binding domain"/>
    <property type="match status" value="1"/>
</dbReference>
<dbReference type="Proteomes" id="UP001597135">
    <property type="component" value="Unassembled WGS sequence"/>
</dbReference>
<evidence type="ECO:0000313" key="3">
    <source>
        <dbReference type="Proteomes" id="UP001597135"/>
    </source>
</evidence>
<proteinExistence type="predicted"/>
<dbReference type="InterPro" id="IPR000835">
    <property type="entry name" value="HTH_MarR-typ"/>
</dbReference>
<evidence type="ECO:0000259" key="1">
    <source>
        <dbReference type="PROSITE" id="PS50995"/>
    </source>
</evidence>
<dbReference type="PROSITE" id="PS50995">
    <property type="entry name" value="HTH_MARR_2"/>
    <property type="match status" value="1"/>
</dbReference>
<keyword evidence="3" id="KW-1185">Reference proteome</keyword>
<feature type="domain" description="HTH marR-type" evidence="1">
    <location>
        <begin position="19"/>
        <end position="151"/>
    </location>
</feature>
<comment type="caution">
    <text evidence="2">The sequence shown here is derived from an EMBL/GenBank/DDBJ whole genome shotgun (WGS) entry which is preliminary data.</text>
</comment>
<evidence type="ECO:0000313" key="2">
    <source>
        <dbReference type="EMBL" id="MFD1343513.1"/>
    </source>
</evidence>
<dbReference type="Pfam" id="PF01047">
    <property type="entry name" value="MarR"/>
    <property type="match status" value="1"/>
</dbReference>
<sequence>MSEASGKSRKQAALDAPLARYAGYHLRRTTRLFLSDVAQVLKPLGLRMITFSTLATISGAPGIRQSRLASVLAVEKPNLVAILEELEGRGLILRERLESDRRVYVLKTTAEGEALVRQAHDAVEEHEERLMSPLDETERRTLIEMLAKVRAAASEG</sequence>
<reference evidence="3" key="1">
    <citation type="journal article" date="2019" name="Int. J. Syst. Evol. Microbiol.">
        <title>The Global Catalogue of Microorganisms (GCM) 10K type strain sequencing project: providing services to taxonomists for standard genome sequencing and annotation.</title>
        <authorList>
            <consortium name="The Broad Institute Genomics Platform"/>
            <consortium name="The Broad Institute Genome Sequencing Center for Infectious Disease"/>
            <person name="Wu L."/>
            <person name="Ma J."/>
        </authorList>
    </citation>
    <scope>NUCLEOTIDE SEQUENCE [LARGE SCALE GENOMIC DNA]</scope>
    <source>
        <strain evidence="3">CCUG 62953</strain>
    </source>
</reference>
<protein>
    <submittedName>
        <fullName evidence="2">MarR family winged helix-turn-helix transcriptional regulator</fullName>
    </submittedName>
</protein>
<organism evidence="2 3">
    <name type="scientific">Litorisediminicola beolgyonensis</name>
    <dbReference type="NCBI Taxonomy" id="1173614"/>
    <lineage>
        <taxon>Bacteria</taxon>
        <taxon>Pseudomonadati</taxon>
        <taxon>Pseudomonadota</taxon>
        <taxon>Alphaproteobacteria</taxon>
        <taxon>Rhodobacterales</taxon>
        <taxon>Paracoccaceae</taxon>
        <taxon>Litorisediminicola</taxon>
    </lineage>
</organism>
<accession>A0ABW3ZKJ6</accession>